<keyword evidence="4" id="KW-1185">Reference proteome</keyword>
<dbReference type="Gene3D" id="3.30.70.330">
    <property type="match status" value="1"/>
</dbReference>
<dbReference type="AlphaFoldDB" id="A0A8H7QE22"/>
<accession>A0A8H7QE22</accession>
<sequence length="61" mass="6628">NFEVYGQIIDAIIVKDDDTGRSRGFGLVTCSSDDEAQAAIDGLNDQEIDGRRIKVDHASNC</sequence>
<dbReference type="Proteomes" id="UP000650833">
    <property type="component" value="Unassembled WGS sequence"/>
</dbReference>
<evidence type="ECO:0000256" key="1">
    <source>
        <dbReference type="PROSITE-ProRule" id="PRU00176"/>
    </source>
</evidence>
<keyword evidence="1" id="KW-0694">RNA-binding</keyword>
<name>A0A8H7QE22_9FUNG</name>
<dbReference type="PROSITE" id="PS50102">
    <property type="entry name" value="RRM"/>
    <property type="match status" value="1"/>
</dbReference>
<dbReference type="InterPro" id="IPR035979">
    <property type="entry name" value="RBD_domain_sf"/>
</dbReference>
<comment type="caution">
    <text evidence="3">The sequence shown here is derived from an EMBL/GenBank/DDBJ whole genome shotgun (WGS) entry which is preliminary data.</text>
</comment>
<proteinExistence type="predicted"/>
<dbReference type="InterPro" id="IPR000504">
    <property type="entry name" value="RRM_dom"/>
</dbReference>
<dbReference type="OrthoDB" id="439808at2759"/>
<dbReference type="InterPro" id="IPR012677">
    <property type="entry name" value="Nucleotide-bd_a/b_plait_sf"/>
</dbReference>
<organism evidence="3 4">
    <name type="scientific">Mucor plumbeus</name>
    <dbReference type="NCBI Taxonomy" id="97098"/>
    <lineage>
        <taxon>Eukaryota</taxon>
        <taxon>Fungi</taxon>
        <taxon>Fungi incertae sedis</taxon>
        <taxon>Mucoromycota</taxon>
        <taxon>Mucoromycotina</taxon>
        <taxon>Mucoromycetes</taxon>
        <taxon>Mucorales</taxon>
        <taxon>Mucorineae</taxon>
        <taxon>Mucoraceae</taxon>
        <taxon>Mucor</taxon>
    </lineage>
</organism>
<dbReference type="EMBL" id="JAEPRC010001231">
    <property type="protein sequence ID" value="KAG2189721.1"/>
    <property type="molecule type" value="Genomic_DNA"/>
</dbReference>
<evidence type="ECO:0000313" key="4">
    <source>
        <dbReference type="Proteomes" id="UP000650833"/>
    </source>
</evidence>
<feature type="non-terminal residue" evidence="3">
    <location>
        <position position="1"/>
    </location>
</feature>
<dbReference type="SMART" id="SM00360">
    <property type="entry name" value="RRM"/>
    <property type="match status" value="1"/>
</dbReference>
<gene>
    <name evidence="3" type="ORF">INT46_001643</name>
</gene>
<evidence type="ECO:0000259" key="2">
    <source>
        <dbReference type="PROSITE" id="PS50102"/>
    </source>
</evidence>
<reference evidence="3" key="1">
    <citation type="submission" date="2020-12" db="EMBL/GenBank/DDBJ databases">
        <title>Metabolic potential, ecology and presence of endohyphal bacteria is reflected in genomic diversity of Mucoromycotina.</title>
        <authorList>
            <person name="Muszewska A."/>
            <person name="Okrasinska A."/>
            <person name="Steczkiewicz K."/>
            <person name="Drgas O."/>
            <person name="Orlowska M."/>
            <person name="Perlinska-Lenart U."/>
            <person name="Aleksandrzak-Piekarczyk T."/>
            <person name="Szatraj K."/>
            <person name="Zielenkiewicz U."/>
            <person name="Pilsyk S."/>
            <person name="Malc E."/>
            <person name="Mieczkowski P."/>
            <person name="Kruszewska J.S."/>
            <person name="Biernat P."/>
            <person name="Pawlowska J."/>
        </authorList>
    </citation>
    <scope>NUCLEOTIDE SEQUENCE</scope>
    <source>
        <strain evidence="3">CBS 226.32</strain>
    </source>
</reference>
<evidence type="ECO:0000313" key="3">
    <source>
        <dbReference type="EMBL" id="KAG2189721.1"/>
    </source>
</evidence>
<dbReference type="GO" id="GO:0003723">
    <property type="term" value="F:RNA binding"/>
    <property type="evidence" value="ECO:0007669"/>
    <property type="project" value="UniProtKB-UniRule"/>
</dbReference>
<dbReference type="Pfam" id="PF00076">
    <property type="entry name" value="RRM_1"/>
    <property type="match status" value="1"/>
</dbReference>
<protein>
    <recommendedName>
        <fullName evidence="2">RRM domain-containing protein</fullName>
    </recommendedName>
</protein>
<dbReference type="InterPro" id="IPR050441">
    <property type="entry name" value="RBM"/>
</dbReference>
<dbReference type="PANTHER" id="PTHR48034">
    <property type="entry name" value="TRANSFORMER-2 SEX-DETERMINING PROTEIN-RELATED"/>
    <property type="match status" value="1"/>
</dbReference>
<feature type="domain" description="RRM" evidence="2">
    <location>
        <begin position="1"/>
        <end position="60"/>
    </location>
</feature>
<dbReference type="SUPFAM" id="SSF54928">
    <property type="entry name" value="RNA-binding domain, RBD"/>
    <property type="match status" value="1"/>
</dbReference>